<dbReference type="AlphaFoldDB" id="A0AAW1PE80"/>
<organism evidence="1 2">
    <name type="scientific">[Myrmecia] bisecta</name>
    <dbReference type="NCBI Taxonomy" id="41462"/>
    <lineage>
        <taxon>Eukaryota</taxon>
        <taxon>Viridiplantae</taxon>
        <taxon>Chlorophyta</taxon>
        <taxon>core chlorophytes</taxon>
        <taxon>Trebouxiophyceae</taxon>
        <taxon>Trebouxiales</taxon>
        <taxon>Trebouxiaceae</taxon>
        <taxon>Myrmecia</taxon>
    </lineage>
</organism>
<protein>
    <submittedName>
        <fullName evidence="1">Uncharacterized protein</fullName>
    </submittedName>
</protein>
<evidence type="ECO:0000313" key="1">
    <source>
        <dbReference type="EMBL" id="KAK9811751.1"/>
    </source>
</evidence>
<keyword evidence="2" id="KW-1185">Reference proteome</keyword>
<reference evidence="1 2" key="1">
    <citation type="journal article" date="2024" name="Nat. Commun.">
        <title>Phylogenomics reveals the evolutionary origins of lichenization in chlorophyte algae.</title>
        <authorList>
            <person name="Puginier C."/>
            <person name="Libourel C."/>
            <person name="Otte J."/>
            <person name="Skaloud P."/>
            <person name="Haon M."/>
            <person name="Grisel S."/>
            <person name="Petersen M."/>
            <person name="Berrin J.G."/>
            <person name="Delaux P.M."/>
            <person name="Dal Grande F."/>
            <person name="Keller J."/>
        </authorList>
    </citation>
    <scope>NUCLEOTIDE SEQUENCE [LARGE SCALE GENOMIC DNA]</scope>
    <source>
        <strain evidence="1 2">SAG 2043</strain>
    </source>
</reference>
<gene>
    <name evidence="1" type="ORF">WJX72_009499</name>
</gene>
<dbReference type="Proteomes" id="UP001489004">
    <property type="component" value="Unassembled WGS sequence"/>
</dbReference>
<sequence>MEAGQDLPLYLQQFEPYGGLVVNWRMFGSSGLVTRPAGGTLGNFWACAPAGDAQNTHVKTIANTKYTLRSGPDPHHFVYSGPIYAVNEQFQRVDGPRTDAPSFQHIALHHYALKSLEEFQQKINRGQAHGEIGKTLEFFDAVDASTTARCADALHFGGQFGALAPLPSSQARRAS</sequence>
<comment type="caution">
    <text evidence="1">The sequence shown here is derived from an EMBL/GenBank/DDBJ whole genome shotgun (WGS) entry which is preliminary data.</text>
</comment>
<accession>A0AAW1PE80</accession>
<proteinExistence type="predicted"/>
<name>A0AAW1PE80_9CHLO</name>
<evidence type="ECO:0000313" key="2">
    <source>
        <dbReference type="Proteomes" id="UP001489004"/>
    </source>
</evidence>
<dbReference type="EMBL" id="JALJOR010000009">
    <property type="protein sequence ID" value="KAK9811751.1"/>
    <property type="molecule type" value="Genomic_DNA"/>
</dbReference>